<dbReference type="InterPro" id="IPR001638">
    <property type="entry name" value="Solute-binding_3/MltF_N"/>
</dbReference>
<dbReference type="PANTHER" id="PTHR35936">
    <property type="entry name" value="MEMBRANE-BOUND LYTIC MUREIN TRANSGLYCOSYLASE F"/>
    <property type="match status" value="1"/>
</dbReference>
<feature type="domain" description="Solute-binding protein family 3/N-terminal" evidence="4">
    <location>
        <begin position="36"/>
        <end position="258"/>
    </location>
</feature>
<evidence type="ECO:0000256" key="1">
    <source>
        <dbReference type="ARBA" id="ARBA00010333"/>
    </source>
</evidence>
<name>A0A369WBM9_9GAMM</name>
<evidence type="ECO:0000256" key="3">
    <source>
        <dbReference type="SAM" id="SignalP"/>
    </source>
</evidence>
<evidence type="ECO:0000256" key="2">
    <source>
        <dbReference type="ARBA" id="ARBA00022729"/>
    </source>
</evidence>
<dbReference type="SUPFAM" id="SSF53850">
    <property type="entry name" value="Periplasmic binding protein-like II"/>
    <property type="match status" value="1"/>
</dbReference>
<dbReference type="Pfam" id="PF00497">
    <property type="entry name" value="SBP_bac_3"/>
    <property type="match status" value="1"/>
</dbReference>
<dbReference type="Gene3D" id="3.40.190.10">
    <property type="entry name" value="Periplasmic binding protein-like II"/>
    <property type="match status" value="2"/>
</dbReference>
<organism evidence="5 6">
    <name type="scientific">Motiliproteus coralliicola</name>
    <dbReference type="NCBI Taxonomy" id="2283196"/>
    <lineage>
        <taxon>Bacteria</taxon>
        <taxon>Pseudomonadati</taxon>
        <taxon>Pseudomonadota</taxon>
        <taxon>Gammaproteobacteria</taxon>
        <taxon>Oceanospirillales</taxon>
        <taxon>Oceanospirillaceae</taxon>
        <taxon>Motiliproteus</taxon>
    </lineage>
</organism>
<gene>
    <name evidence="5" type="ORF">DV711_10965</name>
</gene>
<comment type="caution">
    <text evidence="5">The sequence shown here is derived from an EMBL/GenBank/DDBJ whole genome shotgun (WGS) entry which is preliminary data.</text>
</comment>
<proteinExistence type="inferred from homology"/>
<feature type="signal peptide" evidence="3">
    <location>
        <begin position="1"/>
        <end position="24"/>
    </location>
</feature>
<reference evidence="5 6" key="1">
    <citation type="submission" date="2018-07" db="EMBL/GenBank/DDBJ databases">
        <title>Motiliproteus coralliicola sp. nov., a bacterium isolated from Coral.</title>
        <authorList>
            <person name="Wang G."/>
        </authorList>
    </citation>
    <scope>NUCLEOTIDE SEQUENCE [LARGE SCALE GENOMIC DNA]</scope>
    <source>
        <strain evidence="5 6">C34</strain>
    </source>
</reference>
<dbReference type="OrthoDB" id="5904382at2"/>
<dbReference type="EMBL" id="QQOH01000003">
    <property type="protein sequence ID" value="RDE19410.1"/>
    <property type="molecule type" value="Genomic_DNA"/>
</dbReference>
<comment type="similarity">
    <text evidence="1">Belongs to the bacterial solute-binding protein 3 family.</text>
</comment>
<protein>
    <recommendedName>
        <fullName evidence="4">Solute-binding protein family 3/N-terminal domain-containing protein</fullName>
    </recommendedName>
</protein>
<evidence type="ECO:0000313" key="5">
    <source>
        <dbReference type="EMBL" id="RDE19410.1"/>
    </source>
</evidence>
<keyword evidence="6" id="KW-1185">Reference proteome</keyword>
<feature type="chain" id="PRO_5016818391" description="Solute-binding protein family 3/N-terminal domain-containing protein" evidence="3">
    <location>
        <begin position="25"/>
        <end position="263"/>
    </location>
</feature>
<sequence length="263" mass="29548">MRPLTALAVLPLMTLFWLSAGARAELPPRLQFCADAAQWPPFSYSDSKGMMQGYTVDLVERIFADSPHQASVEQLPWRRCLAATEQGKQFQVALDASSSDERRRKFLLSRDYYQLTPYYFYSLRSFPDGLTINSGSELGQHGTICGIAGYSYTNFALGDTPIYKEMKDFATLKEMAHRGRCATFIGRFEIVSGLANLGVNLLRDPQLGYAPIPDAQSEPFYMLISRNLADADKLKQQIDQKIDALEASGELRKLKENHGIKNQ</sequence>
<dbReference type="AlphaFoldDB" id="A0A369WBM9"/>
<dbReference type="RefSeq" id="WP_114695754.1">
    <property type="nucleotide sequence ID" value="NZ_QQOH01000003.1"/>
</dbReference>
<evidence type="ECO:0000313" key="6">
    <source>
        <dbReference type="Proteomes" id="UP000253769"/>
    </source>
</evidence>
<evidence type="ECO:0000259" key="4">
    <source>
        <dbReference type="Pfam" id="PF00497"/>
    </source>
</evidence>
<accession>A0A369WBM9</accession>
<dbReference type="Proteomes" id="UP000253769">
    <property type="component" value="Unassembled WGS sequence"/>
</dbReference>
<keyword evidence="2 3" id="KW-0732">Signal</keyword>
<dbReference type="PANTHER" id="PTHR35936:SF25">
    <property type="entry name" value="ABC TRANSPORTER SUBSTRATE-BINDING PROTEIN"/>
    <property type="match status" value="1"/>
</dbReference>